<dbReference type="AlphaFoldDB" id="A0A915YCD6"/>
<name>A0A915YCD6_9BACT</name>
<evidence type="ECO:0000313" key="1">
    <source>
        <dbReference type="EMBL" id="BDS10474.1"/>
    </source>
</evidence>
<proteinExistence type="predicted"/>
<protein>
    <submittedName>
        <fullName evidence="1">Uncharacterized protein</fullName>
    </submittedName>
</protein>
<gene>
    <name evidence="1" type="ORF">AsAng_0011820</name>
</gene>
<dbReference type="EMBL" id="AP026867">
    <property type="protein sequence ID" value="BDS10474.1"/>
    <property type="molecule type" value="Genomic_DNA"/>
</dbReference>
<keyword evidence="2" id="KW-1185">Reference proteome</keyword>
<accession>A0A915YCD6</accession>
<reference evidence="1" key="1">
    <citation type="submission" date="2022-09" db="EMBL/GenBank/DDBJ databases">
        <title>Aureispira anguillicida sp. nov., isolated from Leptocephalus of Japanese eel Anguilla japonica.</title>
        <authorList>
            <person name="Yuasa K."/>
            <person name="Mekata T."/>
            <person name="Ikunari K."/>
        </authorList>
    </citation>
    <scope>NUCLEOTIDE SEQUENCE</scope>
    <source>
        <strain evidence="1">EL160426</strain>
    </source>
</reference>
<evidence type="ECO:0000313" key="2">
    <source>
        <dbReference type="Proteomes" id="UP001060919"/>
    </source>
</evidence>
<organism evidence="1 2">
    <name type="scientific">Aureispira anguillae</name>
    <dbReference type="NCBI Taxonomy" id="2864201"/>
    <lineage>
        <taxon>Bacteria</taxon>
        <taxon>Pseudomonadati</taxon>
        <taxon>Bacteroidota</taxon>
        <taxon>Saprospiria</taxon>
        <taxon>Saprospirales</taxon>
        <taxon>Saprospiraceae</taxon>
        <taxon>Aureispira</taxon>
    </lineage>
</organism>
<dbReference type="Proteomes" id="UP001060919">
    <property type="component" value="Chromosome"/>
</dbReference>
<dbReference type="KEGG" id="aup:AsAng_0011820"/>
<sequence>MILILNATIRKLIPKKATSSLNLYANIRQKVAFVDRRAGK</sequence>